<organism evidence="1 2">
    <name type="scientific">Solitalea canadensis (strain ATCC 29591 / DSM 3403 / JCM 21819 / LMG 8368 / NBRC 15130 / NCIMB 12057 / USAM 9D)</name>
    <name type="common">Flexibacter canadensis</name>
    <dbReference type="NCBI Taxonomy" id="929556"/>
    <lineage>
        <taxon>Bacteria</taxon>
        <taxon>Pseudomonadati</taxon>
        <taxon>Bacteroidota</taxon>
        <taxon>Sphingobacteriia</taxon>
        <taxon>Sphingobacteriales</taxon>
        <taxon>Sphingobacteriaceae</taxon>
        <taxon>Solitalea</taxon>
    </lineage>
</organism>
<dbReference type="RefSeq" id="WP_014682195.1">
    <property type="nucleotide sequence ID" value="NC_017770.1"/>
</dbReference>
<dbReference type="KEGG" id="scn:Solca_3979"/>
<dbReference type="HOGENOM" id="CLU_018914_1_0_10"/>
<name>H8KM50_SOLCM</name>
<keyword evidence="2" id="KW-1185">Reference proteome</keyword>
<dbReference type="InterPro" id="IPR010281">
    <property type="entry name" value="DUF885"/>
</dbReference>
<dbReference type="PROSITE" id="PS51257">
    <property type="entry name" value="PROKAR_LIPOPROTEIN"/>
    <property type="match status" value="1"/>
</dbReference>
<proteinExistence type="predicted"/>
<dbReference type="EMBL" id="CP003349">
    <property type="protein sequence ID" value="AFD08972.1"/>
    <property type="molecule type" value="Genomic_DNA"/>
</dbReference>
<protein>
    <recommendedName>
        <fullName evidence="3">DUF885 domain-containing protein</fullName>
    </recommendedName>
</protein>
<gene>
    <name evidence="1" type="ordered locus">Solca_3979</name>
</gene>
<dbReference type="Proteomes" id="UP000007590">
    <property type="component" value="Chromosome"/>
</dbReference>
<reference evidence="1" key="1">
    <citation type="submission" date="2012-02" db="EMBL/GenBank/DDBJ databases">
        <title>The complete genome of Solitalea canadensis DSM 3403.</title>
        <authorList>
            <consortium name="US DOE Joint Genome Institute (JGI-PGF)"/>
            <person name="Lucas S."/>
            <person name="Copeland A."/>
            <person name="Lapidus A."/>
            <person name="Glavina del Rio T."/>
            <person name="Dalin E."/>
            <person name="Tice H."/>
            <person name="Bruce D."/>
            <person name="Goodwin L."/>
            <person name="Pitluck S."/>
            <person name="Peters L."/>
            <person name="Ovchinnikova G."/>
            <person name="Lu M."/>
            <person name="Kyrpides N."/>
            <person name="Mavromatis K."/>
            <person name="Ivanova N."/>
            <person name="Brettin T."/>
            <person name="Detter J.C."/>
            <person name="Han C."/>
            <person name="Larimer F."/>
            <person name="Land M."/>
            <person name="Hauser L."/>
            <person name="Markowitz V."/>
            <person name="Cheng J.-F."/>
            <person name="Hugenholtz P."/>
            <person name="Woyke T."/>
            <person name="Wu D."/>
            <person name="Spring S."/>
            <person name="Schroeder M."/>
            <person name="Kopitz M."/>
            <person name="Brambilla E."/>
            <person name="Klenk H.-P."/>
            <person name="Eisen J.A."/>
        </authorList>
    </citation>
    <scope>NUCLEOTIDE SEQUENCE</scope>
    <source>
        <strain evidence="1">DSM 3403</strain>
    </source>
</reference>
<accession>H8KM50</accession>
<dbReference type="Pfam" id="PF05960">
    <property type="entry name" value="DUF885"/>
    <property type="match status" value="1"/>
</dbReference>
<sequence length="594" mass="68041">MKKITSIFFLAVIAGACNQSPNKSAKTIDKTDSIIFHKMLDNYWDERMQLFPLEATTNGDNRFNDQLRNDGSAAFLKKSKDFFTKYSEYLKKIDRNTLSDNDKISFDIFNREMSISLEGFNYHPEYMPINQFWSLPLSFPQLGSGEGNQPFVTVKDYDNFLGRITGFSIWTDTAIANMRTGIRKGYVLPKALVEKIIPQMESIPADDVTKSIFYGPINKMPSSFSDADKKRLTEAYAKAINDQINKAYKKLGEFFKDEYLPKARTTSGIDTIPQGKETYQYLIRYWTTTDKTPDEVFNLGLQEVATIRAEMEKVKKQVGFKGDLKAFFNFANSDKRFMPFKTPKEVIDAFWAIKTKEDPQLHKMFDHTPKMKFEIRQTEAFRAASASAEYQPGTADGSRPGIFYVPIIDATKFNTVGMETLFLHEAIPGHHYQNALQIENTSLPTFRRFAWYGAYGEGWALYAESLGKELGLFSDPYQYLGHLSDAMLRSVRLVIDAGLHSKGWTREQAIQYMLDNMRISDAEATSEVERYMAIPGQALSYKIGQLKIRELRTKYEKQLGKKFKLAEFHDQVLNDGCLPLEVLESKMDAWAAKK</sequence>
<dbReference type="PANTHER" id="PTHR33361:SF16">
    <property type="entry name" value="DUF885 DOMAIN-CONTAINING PROTEIN"/>
    <property type="match status" value="1"/>
</dbReference>
<dbReference type="eggNOG" id="COG4805">
    <property type="taxonomic scope" value="Bacteria"/>
</dbReference>
<evidence type="ECO:0000313" key="2">
    <source>
        <dbReference type="Proteomes" id="UP000007590"/>
    </source>
</evidence>
<dbReference type="AlphaFoldDB" id="H8KM50"/>
<evidence type="ECO:0000313" key="1">
    <source>
        <dbReference type="EMBL" id="AFD08972.1"/>
    </source>
</evidence>
<dbReference type="OrthoDB" id="9760040at2"/>
<evidence type="ECO:0008006" key="3">
    <source>
        <dbReference type="Google" id="ProtNLM"/>
    </source>
</evidence>
<dbReference type="STRING" id="929556.Solca_3979"/>
<dbReference type="PANTHER" id="PTHR33361">
    <property type="entry name" value="GLR0591 PROTEIN"/>
    <property type="match status" value="1"/>
</dbReference>